<sequence>MLATARHESVSSWRCSLRLAKPSLSEQHCD</sequence>
<organism evidence="1 2">
    <name type="scientific">Trifolium pratense</name>
    <name type="common">Red clover</name>
    <dbReference type="NCBI Taxonomy" id="57577"/>
    <lineage>
        <taxon>Eukaryota</taxon>
        <taxon>Viridiplantae</taxon>
        <taxon>Streptophyta</taxon>
        <taxon>Embryophyta</taxon>
        <taxon>Tracheophyta</taxon>
        <taxon>Spermatophyta</taxon>
        <taxon>Magnoliopsida</taxon>
        <taxon>eudicotyledons</taxon>
        <taxon>Gunneridae</taxon>
        <taxon>Pentapetalae</taxon>
        <taxon>rosids</taxon>
        <taxon>fabids</taxon>
        <taxon>Fabales</taxon>
        <taxon>Fabaceae</taxon>
        <taxon>Papilionoideae</taxon>
        <taxon>50 kb inversion clade</taxon>
        <taxon>NPAAA clade</taxon>
        <taxon>Hologalegina</taxon>
        <taxon>IRL clade</taxon>
        <taxon>Trifolieae</taxon>
        <taxon>Trifolium</taxon>
    </lineage>
</organism>
<comment type="caution">
    <text evidence="1">The sequence shown here is derived from an EMBL/GenBank/DDBJ whole genome shotgun (WGS) entry which is preliminary data.</text>
</comment>
<accession>A0A2K3KTX0</accession>
<name>A0A2K3KTX0_TRIPR</name>
<evidence type="ECO:0000313" key="1">
    <source>
        <dbReference type="EMBL" id="PNX69738.1"/>
    </source>
</evidence>
<evidence type="ECO:0000313" key="2">
    <source>
        <dbReference type="Proteomes" id="UP000236291"/>
    </source>
</evidence>
<dbReference type="EMBL" id="ASHM01256620">
    <property type="protein sequence ID" value="PNX69738.1"/>
    <property type="molecule type" value="Genomic_DNA"/>
</dbReference>
<gene>
    <name evidence="1" type="ORF">L195_g064570</name>
</gene>
<protein>
    <submittedName>
        <fullName evidence="1">Uncharacterized protein</fullName>
    </submittedName>
</protein>
<feature type="non-terminal residue" evidence="1">
    <location>
        <position position="30"/>
    </location>
</feature>
<dbReference type="AlphaFoldDB" id="A0A2K3KTX0"/>
<reference evidence="1 2" key="1">
    <citation type="journal article" date="2014" name="Am. J. Bot.">
        <title>Genome assembly and annotation for red clover (Trifolium pratense; Fabaceae).</title>
        <authorList>
            <person name="Istvanek J."/>
            <person name="Jaros M."/>
            <person name="Krenek A."/>
            <person name="Repkova J."/>
        </authorList>
    </citation>
    <scope>NUCLEOTIDE SEQUENCE [LARGE SCALE GENOMIC DNA]</scope>
    <source>
        <strain evidence="2">cv. Tatra</strain>
        <tissue evidence="1">Young leaves</tissue>
    </source>
</reference>
<reference evidence="1 2" key="2">
    <citation type="journal article" date="2017" name="Front. Plant Sci.">
        <title>Gene Classification and Mining of Molecular Markers Useful in Red Clover (Trifolium pratense) Breeding.</title>
        <authorList>
            <person name="Istvanek J."/>
            <person name="Dluhosova J."/>
            <person name="Dluhos P."/>
            <person name="Patkova L."/>
            <person name="Nedelnik J."/>
            <person name="Repkova J."/>
        </authorList>
    </citation>
    <scope>NUCLEOTIDE SEQUENCE [LARGE SCALE GENOMIC DNA]</scope>
    <source>
        <strain evidence="2">cv. Tatra</strain>
        <tissue evidence="1">Young leaves</tissue>
    </source>
</reference>
<dbReference type="Proteomes" id="UP000236291">
    <property type="component" value="Unassembled WGS sequence"/>
</dbReference>
<proteinExistence type="predicted"/>